<evidence type="ECO:0000259" key="9">
    <source>
        <dbReference type="Pfam" id="PF12704"/>
    </source>
</evidence>
<dbReference type="Proteomes" id="UP000184111">
    <property type="component" value="Unassembled WGS sequence"/>
</dbReference>
<organism evidence="10 11">
    <name type="scientific">Actinacidiphila paucisporea</name>
    <dbReference type="NCBI Taxonomy" id="310782"/>
    <lineage>
        <taxon>Bacteria</taxon>
        <taxon>Bacillati</taxon>
        <taxon>Actinomycetota</taxon>
        <taxon>Actinomycetes</taxon>
        <taxon>Kitasatosporales</taxon>
        <taxon>Streptomycetaceae</taxon>
        <taxon>Actinacidiphila</taxon>
    </lineage>
</organism>
<dbReference type="STRING" id="310782.SAMN05216499_107180"/>
<feature type="transmembrane region" description="Helical" evidence="7">
    <location>
        <begin position="410"/>
        <end position="430"/>
    </location>
</feature>
<evidence type="ECO:0000256" key="4">
    <source>
        <dbReference type="ARBA" id="ARBA00022989"/>
    </source>
</evidence>
<dbReference type="OrthoDB" id="9780560at2"/>
<evidence type="ECO:0000256" key="2">
    <source>
        <dbReference type="ARBA" id="ARBA00022475"/>
    </source>
</evidence>
<evidence type="ECO:0000259" key="8">
    <source>
        <dbReference type="Pfam" id="PF02687"/>
    </source>
</evidence>
<dbReference type="Pfam" id="PF02687">
    <property type="entry name" value="FtsX"/>
    <property type="match status" value="2"/>
</dbReference>
<reference evidence="10 11" key="1">
    <citation type="submission" date="2016-11" db="EMBL/GenBank/DDBJ databases">
        <authorList>
            <person name="Jaros S."/>
            <person name="Januszkiewicz K."/>
            <person name="Wedrychowicz H."/>
        </authorList>
    </citation>
    <scope>NUCLEOTIDE SEQUENCE [LARGE SCALE GENOMIC DNA]</scope>
    <source>
        <strain evidence="10 11">CGMCC 4.2025</strain>
    </source>
</reference>
<dbReference type="GO" id="GO:0022857">
    <property type="term" value="F:transmembrane transporter activity"/>
    <property type="evidence" value="ECO:0007669"/>
    <property type="project" value="TreeGrafter"/>
</dbReference>
<evidence type="ECO:0000256" key="7">
    <source>
        <dbReference type="SAM" id="Phobius"/>
    </source>
</evidence>
<evidence type="ECO:0000313" key="11">
    <source>
        <dbReference type="Proteomes" id="UP000184111"/>
    </source>
</evidence>
<feature type="transmembrane region" description="Helical" evidence="7">
    <location>
        <begin position="496"/>
        <end position="518"/>
    </location>
</feature>
<dbReference type="PANTHER" id="PTHR30572">
    <property type="entry name" value="MEMBRANE COMPONENT OF TRANSPORTER-RELATED"/>
    <property type="match status" value="1"/>
</dbReference>
<keyword evidence="3 7" id="KW-0812">Transmembrane</keyword>
<feature type="domain" description="ABC3 transporter permease C-terminal" evidence="8">
    <location>
        <begin position="270"/>
        <end position="390"/>
    </location>
</feature>
<keyword evidence="2" id="KW-1003">Cell membrane</keyword>
<dbReference type="EMBL" id="FRBI01000007">
    <property type="protein sequence ID" value="SHL98514.1"/>
    <property type="molecule type" value="Genomic_DNA"/>
</dbReference>
<comment type="similarity">
    <text evidence="6">Belongs to the ABC-4 integral membrane protein family.</text>
</comment>
<feature type="transmembrane region" description="Helical" evidence="7">
    <location>
        <begin position="819"/>
        <end position="842"/>
    </location>
</feature>
<comment type="subcellular location">
    <subcellularLocation>
        <location evidence="1">Cell membrane</location>
        <topology evidence="1">Multi-pass membrane protein</topology>
    </subcellularLocation>
</comment>
<dbReference type="AlphaFoldDB" id="A0A1M7F368"/>
<dbReference type="InterPro" id="IPR003838">
    <property type="entry name" value="ABC3_permease_C"/>
</dbReference>
<accession>A0A1M7F368</accession>
<evidence type="ECO:0000256" key="1">
    <source>
        <dbReference type="ARBA" id="ARBA00004651"/>
    </source>
</evidence>
<evidence type="ECO:0000256" key="6">
    <source>
        <dbReference type="ARBA" id="ARBA00038076"/>
    </source>
</evidence>
<dbReference type="PANTHER" id="PTHR30572:SF4">
    <property type="entry name" value="ABC TRANSPORTER PERMEASE YTRF"/>
    <property type="match status" value="1"/>
</dbReference>
<name>A0A1M7F368_9ACTN</name>
<evidence type="ECO:0000256" key="5">
    <source>
        <dbReference type="ARBA" id="ARBA00023136"/>
    </source>
</evidence>
<dbReference type="GO" id="GO:0005886">
    <property type="term" value="C:plasma membrane"/>
    <property type="evidence" value="ECO:0007669"/>
    <property type="project" value="UniProtKB-SubCell"/>
</dbReference>
<protein>
    <submittedName>
        <fullName evidence="10">Putative ABC transport system permease protein</fullName>
    </submittedName>
</protein>
<feature type="transmembrane region" description="Helical" evidence="7">
    <location>
        <begin position="442"/>
        <end position="475"/>
    </location>
</feature>
<keyword evidence="11" id="KW-1185">Reference proteome</keyword>
<feature type="transmembrane region" description="Helical" evidence="7">
    <location>
        <begin position="314"/>
        <end position="340"/>
    </location>
</feature>
<evidence type="ECO:0000256" key="3">
    <source>
        <dbReference type="ARBA" id="ARBA00022692"/>
    </source>
</evidence>
<dbReference type="InterPro" id="IPR050250">
    <property type="entry name" value="Macrolide_Exporter_MacB"/>
</dbReference>
<feature type="domain" description="MacB-like periplasmic core" evidence="9">
    <location>
        <begin position="19"/>
        <end position="234"/>
    </location>
</feature>
<dbReference type="InterPro" id="IPR025857">
    <property type="entry name" value="MacB_PCD"/>
</dbReference>
<keyword evidence="4 7" id="KW-1133">Transmembrane helix</keyword>
<feature type="transmembrane region" description="Helical" evidence="7">
    <location>
        <begin position="779"/>
        <end position="799"/>
    </location>
</feature>
<feature type="domain" description="MacB-like periplasmic core" evidence="9">
    <location>
        <begin position="492"/>
        <end position="692"/>
    </location>
</feature>
<feature type="transmembrane region" description="Helical" evidence="7">
    <location>
        <begin position="360"/>
        <end position="382"/>
    </location>
</feature>
<proteinExistence type="inferred from homology"/>
<feature type="domain" description="ABC3 transporter permease C-terminal" evidence="8">
    <location>
        <begin position="733"/>
        <end position="848"/>
    </location>
</feature>
<evidence type="ECO:0000313" key="10">
    <source>
        <dbReference type="EMBL" id="SHL98514.1"/>
    </source>
</evidence>
<feature type="transmembrane region" description="Helical" evidence="7">
    <location>
        <begin position="265"/>
        <end position="291"/>
    </location>
</feature>
<keyword evidence="5 7" id="KW-0472">Membrane</keyword>
<gene>
    <name evidence="10" type="ORF">SAMN05216499_107180</name>
</gene>
<sequence>MTVLKTSVRNFFAHKGRMALSAIAVMLSVAFVCGTLVFTDTMTATFDKLFGSTASDVTISAKKVDDRQATGMPDAVPASLQQKLEKVAGVAKSDPDVTSDDVTVADAHNDKISPSSGAPTIVSNWDPTETKAVEISSGHIPQGSDQAVLDADTAKKHDLKIGDTLRVIAAPGDFKVTISGIATFKTTNPGAAVVYIDTATAQAKLLGNTSEYTGFGLTATAGTTDDQLKQNVKAAIGSGYTIDTAAETKKKDQDDLGGFLNFMKYAMLGFAGIAVLVGIFLIVNTFSMLVAQRTREIGLMRALGSSRRQVNRSVLIEAVLLGVTGSVLGIGGGIGLAIGLMNLMGKVGMKLDTSELTIKAITPIIGLAIGVIVTVVSAYIPARRAGKISPMAALRDAGTPADGRAGRIRAAIGILVCAAGALALIGAGQADKASSGGGLLGLGVLLTLVGFVIVGPLLAGVIVRAVSAVVLRFFGPMGRLAERNALRNPRRTGATASALMIGLALVAGMSVVGSSMVASANDQLDKSVGADFIVQVGNNGNQTLTPAAEKALTSTTDIEHFTHYTVVNAKLTLPSGGTVKTNLSAADPTYPQDLQLKTVQGKLADAYGKDAMSVPEGFAKDHKVKLGDELTVLMTGGRAAHLKVAAITSDDTSIEHGSMFTNIATARSYLPADKMPGDFMMFAKAVDGKEKQAYASLKASVKAYPQIDVRDQADYKDLIQSQVNQLLYMIYALLGLAIIVAILGVVNTLALSVVERTREIGLMRAIGTSRRQLRRMIRLESVVIALFGALVGLGLGLGWGATGQRVLASQGLGILQIPWTTIVVVFIGSAVVGLLAALLPAFRAGRMNVLNAIATD</sequence>
<feature type="transmembrane region" description="Helical" evidence="7">
    <location>
        <begin position="726"/>
        <end position="754"/>
    </location>
</feature>
<dbReference type="Pfam" id="PF12704">
    <property type="entry name" value="MacB_PCD"/>
    <property type="match status" value="2"/>
</dbReference>
<dbReference type="RefSeq" id="WP_073497880.1">
    <property type="nucleotide sequence ID" value="NZ_FRBI01000007.1"/>
</dbReference>